<comment type="caution">
    <text evidence="10">The sequence shown here is derived from an EMBL/GenBank/DDBJ whole genome shotgun (WGS) entry which is preliminary data.</text>
</comment>
<dbReference type="PRINTS" id="PR00839">
    <property type="entry name" value="V8PROTEASE"/>
</dbReference>
<dbReference type="OrthoDB" id="1522627at2"/>
<dbReference type="RefSeq" id="WP_107494828.1">
    <property type="nucleotide sequence ID" value="NZ_PZKC01000021.1"/>
</dbReference>
<evidence type="ECO:0000256" key="6">
    <source>
        <dbReference type="ARBA" id="ARBA00022825"/>
    </source>
</evidence>
<gene>
    <name evidence="10" type="ORF">C8261_16480</name>
</gene>
<dbReference type="Proteomes" id="UP000241193">
    <property type="component" value="Unassembled WGS sequence"/>
</dbReference>
<proteinExistence type="inferred from homology"/>
<name>A0A2T4IBE0_9RHOO</name>
<accession>A0A2T4IBE0</accession>
<dbReference type="PANTHER" id="PTHR43019">
    <property type="entry name" value="SERINE ENDOPROTEASE DEGS"/>
    <property type="match status" value="1"/>
</dbReference>
<evidence type="ECO:0000256" key="3">
    <source>
        <dbReference type="ARBA" id="ARBA00022670"/>
    </source>
</evidence>
<dbReference type="GO" id="GO:0005576">
    <property type="term" value="C:extracellular region"/>
    <property type="evidence" value="ECO:0007669"/>
    <property type="project" value="UniProtKB-SubCell"/>
</dbReference>
<dbReference type="EC" id="3.4.21.-" evidence="7"/>
<feature type="region of interest" description="Disordered" evidence="8">
    <location>
        <begin position="327"/>
        <end position="350"/>
    </location>
</feature>
<evidence type="ECO:0000256" key="4">
    <source>
        <dbReference type="ARBA" id="ARBA00022729"/>
    </source>
</evidence>
<reference evidence="10 11" key="1">
    <citation type="submission" date="2018-03" db="EMBL/GenBank/DDBJ databases">
        <authorList>
            <person name="Keele B.F."/>
        </authorList>
    </citation>
    <scope>NUCLEOTIDE SEQUENCE [LARGE SCALE GENOMIC DNA]</scope>
    <source>
        <strain evidence="10 11">D20</strain>
    </source>
</reference>
<dbReference type="InterPro" id="IPR008256">
    <property type="entry name" value="Peptidase_S1B"/>
</dbReference>
<dbReference type="Pfam" id="PF13511">
    <property type="entry name" value="DUF4124"/>
    <property type="match status" value="1"/>
</dbReference>
<dbReference type="EMBL" id="PZKC01000021">
    <property type="protein sequence ID" value="PTD95036.1"/>
    <property type="molecule type" value="Genomic_DNA"/>
</dbReference>
<dbReference type="SUPFAM" id="SSF50494">
    <property type="entry name" value="Trypsin-like serine proteases"/>
    <property type="match status" value="1"/>
</dbReference>
<keyword evidence="6 7" id="KW-0720">Serine protease</keyword>
<keyword evidence="4 7" id="KW-0732">Signal</keyword>
<evidence type="ECO:0000256" key="2">
    <source>
        <dbReference type="ARBA" id="ARBA00008764"/>
    </source>
</evidence>
<dbReference type="GO" id="GO:0006508">
    <property type="term" value="P:proteolysis"/>
    <property type="evidence" value="ECO:0007669"/>
    <property type="project" value="UniProtKB-KW"/>
</dbReference>
<evidence type="ECO:0000256" key="5">
    <source>
        <dbReference type="ARBA" id="ARBA00022801"/>
    </source>
</evidence>
<sequence>MSFKTLALLLVCLLPWSAVAQKMYRWVDDKGVTHFSQTPPPATVERFDTRNTGNAPQVDVECCTAVRRITTELGQLLARGVPLTDVHGLVRNEFEVELTELANFAADRRRLGFSSAQAGSQAYDVCMNGRFVACTSARTAGAASGRSGSSGSGFWVGADLLLTNAHVVANCQNIRVAGNLQARAVHSDATRDLALLRVEGGQGTPVALRSTDARLGEAVVAAGYPLAGILADDLNVTTGNVSALAGVQGERRHLQFTAPVQPGNSGGPLFDASGAVLGVVTAKLNALGVARTTGDIAQNVNFAIQIGEVRHFLSDYGLTIRDAQEGAPTRSVEDISRQARSHTAAVRCSN</sequence>
<reference evidence="10 11" key="2">
    <citation type="submission" date="2018-04" db="EMBL/GenBank/DDBJ databases">
        <title>Thauera lacus sp. nov., isolated from an saline lake in Inner Mongolia, China.</title>
        <authorList>
            <person name="Liang Q.-Y."/>
        </authorList>
    </citation>
    <scope>NUCLEOTIDE SEQUENCE [LARGE SCALE GENOMIC DNA]</scope>
    <source>
        <strain evidence="10 11">D20</strain>
    </source>
</reference>
<keyword evidence="3 7" id="KW-0645">Protease</keyword>
<comment type="subcellular location">
    <subcellularLocation>
        <location evidence="1">Secreted</location>
    </subcellularLocation>
</comment>
<protein>
    <recommendedName>
        <fullName evidence="7">Serine protease</fullName>
        <ecNumber evidence="7">3.4.21.-</ecNumber>
    </recommendedName>
</protein>
<dbReference type="Pfam" id="PF13365">
    <property type="entry name" value="Trypsin_2"/>
    <property type="match status" value="1"/>
</dbReference>
<dbReference type="AlphaFoldDB" id="A0A2T4IBE0"/>
<keyword evidence="5 7" id="KW-0378">Hydrolase</keyword>
<keyword evidence="11" id="KW-1185">Reference proteome</keyword>
<comment type="similarity">
    <text evidence="2 7">Belongs to the peptidase S1B family.</text>
</comment>
<evidence type="ECO:0000259" key="9">
    <source>
        <dbReference type="Pfam" id="PF13511"/>
    </source>
</evidence>
<dbReference type="Gene3D" id="2.40.10.10">
    <property type="entry name" value="Trypsin-like serine proteases"/>
    <property type="match status" value="2"/>
</dbReference>
<feature type="domain" description="DUF4124" evidence="9">
    <location>
        <begin position="11"/>
        <end position="46"/>
    </location>
</feature>
<dbReference type="InterPro" id="IPR009003">
    <property type="entry name" value="Peptidase_S1_PA"/>
</dbReference>
<evidence type="ECO:0000313" key="11">
    <source>
        <dbReference type="Proteomes" id="UP000241193"/>
    </source>
</evidence>
<evidence type="ECO:0000256" key="8">
    <source>
        <dbReference type="SAM" id="MobiDB-lite"/>
    </source>
</evidence>
<dbReference type="PANTHER" id="PTHR43019:SF23">
    <property type="entry name" value="PROTEASE DO-LIKE 5, CHLOROPLASTIC"/>
    <property type="match status" value="1"/>
</dbReference>
<evidence type="ECO:0000313" key="10">
    <source>
        <dbReference type="EMBL" id="PTD95036.1"/>
    </source>
</evidence>
<feature type="chain" id="PRO_5015373331" description="Serine protease" evidence="7">
    <location>
        <begin position="21"/>
        <end position="350"/>
    </location>
</feature>
<evidence type="ECO:0000256" key="1">
    <source>
        <dbReference type="ARBA" id="ARBA00004613"/>
    </source>
</evidence>
<feature type="signal peptide" evidence="7">
    <location>
        <begin position="1"/>
        <end position="20"/>
    </location>
</feature>
<dbReference type="InterPro" id="IPR025392">
    <property type="entry name" value="DUF4124"/>
</dbReference>
<evidence type="ECO:0000256" key="7">
    <source>
        <dbReference type="RuleBase" id="RU004296"/>
    </source>
</evidence>
<organism evidence="10 11">
    <name type="scientific">Pseudothauera lacus</name>
    <dbReference type="NCBI Taxonomy" id="2136175"/>
    <lineage>
        <taxon>Bacteria</taxon>
        <taxon>Pseudomonadati</taxon>
        <taxon>Pseudomonadota</taxon>
        <taxon>Betaproteobacteria</taxon>
        <taxon>Rhodocyclales</taxon>
        <taxon>Zoogloeaceae</taxon>
        <taxon>Pseudothauera</taxon>
    </lineage>
</organism>
<dbReference type="InterPro" id="IPR043504">
    <property type="entry name" value="Peptidase_S1_PA_chymotrypsin"/>
</dbReference>
<dbReference type="GO" id="GO:0008236">
    <property type="term" value="F:serine-type peptidase activity"/>
    <property type="evidence" value="ECO:0007669"/>
    <property type="project" value="UniProtKB-KW"/>
</dbReference>